<dbReference type="InterPro" id="IPR042098">
    <property type="entry name" value="TauD-like_sf"/>
</dbReference>
<keyword evidence="5" id="KW-0560">Oxidoreductase</keyword>
<evidence type="ECO:0000256" key="3">
    <source>
        <dbReference type="ARBA" id="ARBA00022723"/>
    </source>
</evidence>
<dbReference type="PANTHER" id="PTHR30468:SF5">
    <property type="entry name" value="ALPHA-KETOGLUTARATE-DEPENDENT SULFATE ESTER DIOXYGENASE"/>
    <property type="match status" value="1"/>
</dbReference>
<protein>
    <submittedName>
        <fullName evidence="8">Taurine dioxygenase</fullName>
    </submittedName>
</protein>
<evidence type="ECO:0000256" key="2">
    <source>
        <dbReference type="ARBA" id="ARBA00005896"/>
    </source>
</evidence>
<evidence type="ECO:0000313" key="8">
    <source>
        <dbReference type="EMBL" id="PKV82331.1"/>
    </source>
</evidence>
<keyword evidence="4 8" id="KW-0223">Dioxygenase</keyword>
<evidence type="ECO:0000313" key="9">
    <source>
        <dbReference type="Proteomes" id="UP000233766"/>
    </source>
</evidence>
<comment type="similarity">
    <text evidence="2">Belongs to the TfdA dioxygenase family.</text>
</comment>
<dbReference type="GO" id="GO:0005737">
    <property type="term" value="C:cytoplasm"/>
    <property type="evidence" value="ECO:0007669"/>
    <property type="project" value="TreeGrafter"/>
</dbReference>
<dbReference type="OrthoDB" id="581608at2"/>
<dbReference type="GO" id="GO:0016706">
    <property type="term" value="F:2-oxoglutarate-dependent dioxygenase activity"/>
    <property type="evidence" value="ECO:0007669"/>
    <property type="project" value="TreeGrafter"/>
</dbReference>
<keyword evidence="9" id="KW-1185">Reference proteome</keyword>
<dbReference type="InterPro" id="IPR051323">
    <property type="entry name" value="AtsK-like"/>
</dbReference>
<dbReference type="InterPro" id="IPR003819">
    <property type="entry name" value="TauD/TfdA-like"/>
</dbReference>
<name>A0A2N3VL28_9NOCA</name>
<gene>
    <name evidence="8" type="ORF">ATK86_6818</name>
</gene>
<keyword evidence="6" id="KW-0408">Iron</keyword>
<dbReference type="Gene3D" id="3.60.130.10">
    <property type="entry name" value="Clavaminate synthase-like"/>
    <property type="match status" value="1"/>
</dbReference>
<keyword evidence="3" id="KW-0479">Metal-binding</keyword>
<organism evidence="8 9">
    <name type="scientific">Nocardia fluminea</name>
    <dbReference type="NCBI Taxonomy" id="134984"/>
    <lineage>
        <taxon>Bacteria</taxon>
        <taxon>Bacillati</taxon>
        <taxon>Actinomycetota</taxon>
        <taxon>Actinomycetes</taxon>
        <taxon>Mycobacteriales</taxon>
        <taxon>Nocardiaceae</taxon>
        <taxon>Nocardia</taxon>
    </lineage>
</organism>
<dbReference type="PANTHER" id="PTHR30468">
    <property type="entry name" value="ALPHA-KETOGLUTARATE-DEPENDENT SULFONATE DIOXYGENASE"/>
    <property type="match status" value="1"/>
</dbReference>
<reference evidence="8 9" key="1">
    <citation type="submission" date="2017-12" db="EMBL/GenBank/DDBJ databases">
        <title>Sequencing the genomes of 1000 Actinobacteria strains.</title>
        <authorList>
            <person name="Klenk H.-P."/>
        </authorList>
    </citation>
    <scope>NUCLEOTIDE SEQUENCE [LARGE SCALE GENOMIC DNA]</scope>
    <source>
        <strain evidence="8 9">DSM 44489</strain>
    </source>
</reference>
<dbReference type="Pfam" id="PF02668">
    <property type="entry name" value="TauD"/>
    <property type="match status" value="1"/>
</dbReference>
<evidence type="ECO:0000256" key="5">
    <source>
        <dbReference type="ARBA" id="ARBA00023002"/>
    </source>
</evidence>
<comment type="cofactor">
    <cofactor evidence="1">
        <name>Fe(2+)</name>
        <dbReference type="ChEBI" id="CHEBI:29033"/>
    </cofactor>
</comment>
<feature type="domain" description="TauD/TfdA-like" evidence="7">
    <location>
        <begin position="17"/>
        <end position="278"/>
    </location>
</feature>
<evidence type="ECO:0000259" key="7">
    <source>
        <dbReference type="Pfam" id="PF02668"/>
    </source>
</evidence>
<evidence type="ECO:0000256" key="4">
    <source>
        <dbReference type="ARBA" id="ARBA00022964"/>
    </source>
</evidence>
<dbReference type="Proteomes" id="UP000233766">
    <property type="component" value="Unassembled WGS sequence"/>
</dbReference>
<comment type="caution">
    <text evidence="8">The sequence shown here is derived from an EMBL/GenBank/DDBJ whole genome shotgun (WGS) entry which is preliminary data.</text>
</comment>
<proteinExistence type="inferred from homology"/>
<dbReference type="RefSeq" id="WP_101467907.1">
    <property type="nucleotide sequence ID" value="NZ_PJMW01000002.1"/>
</dbReference>
<sequence length="310" mass="34090">MSVHDAAVPASAVRVVKLGAHIGARIDGVRLGGDLDARSVAAVRAALSEHKVIFFQGQHHLTEDGQHEFAQLLGTPTTPHPTVTSAGAKSLAIDSHQTRSNIWHTDVTFVDRVPQASILRAVALPSYGGSTTWASTVAAYNSLPEPLKRLAESLRARHSNRYDYAAEIEDRPAETDRDYRREFESTYFETEHPVVEVHPETGERALLLGCFVKEIVGLSSGESRALFRLFQDRITRLEHTTRWNWSLGDVAIWDNRATQHYAIDDYDGDEHRRLTRITLGGPVPVGVDGTVSTVIAGDAEPYAAPLERAA</sequence>
<dbReference type="SUPFAM" id="SSF51197">
    <property type="entry name" value="Clavaminate synthase-like"/>
    <property type="match status" value="1"/>
</dbReference>
<dbReference type="AlphaFoldDB" id="A0A2N3VL28"/>
<evidence type="ECO:0000256" key="1">
    <source>
        <dbReference type="ARBA" id="ARBA00001954"/>
    </source>
</evidence>
<accession>A0A2N3VL28</accession>
<dbReference type="EMBL" id="PJMW01000002">
    <property type="protein sequence ID" value="PKV82331.1"/>
    <property type="molecule type" value="Genomic_DNA"/>
</dbReference>
<evidence type="ECO:0000256" key="6">
    <source>
        <dbReference type="ARBA" id="ARBA00023004"/>
    </source>
</evidence>
<dbReference type="GO" id="GO:0046872">
    <property type="term" value="F:metal ion binding"/>
    <property type="evidence" value="ECO:0007669"/>
    <property type="project" value="UniProtKB-KW"/>
</dbReference>